<comment type="caution">
    <text evidence="1">The sequence shown here is derived from an EMBL/GenBank/DDBJ whole genome shotgun (WGS) entry which is preliminary data.</text>
</comment>
<reference evidence="1 2" key="1">
    <citation type="journal article" date="2013" name="Genome Announc.">
        <title>Draft Genome Sequence of Staphylococcus simulans UMC-CNS-990, Isolated from a Case of Chronic Bovine Mastitis.</title>
        <authorList>
            <person name="Calcutt M.J."/>
            <person name="Foecking M.F."/>
            <person name="Hsieh H.Y."/>
            <person name="Perry J."/>
            <person name="Stewart G.C."/>
            <person name="Middleton J.R."/>
        </authorList>
    </citation>
    <scope>NUCLEOTIDE SEQUENCE [LARGE SCALE GENOMIC DNA]</scope>
    <source>
        <strain evidence="1 2">LRHMDP3</strain>
    </source>
</reference>
<evidence type="ECO:0008006" key="3">
    <source>
        <dbReference type="Google" id="ProtNLM"/>
    </source>
</evidence>
<name>A0AB33XWM6_LACRH</name>
<proteinExistence type="predicted"/>
<accession>A0AB33XWM6</accession>
<dbReference type="Proteomes" id="UP000009352">
    <property type="component" value="Unassembled WGS sequence"/>
</dbReference>
<protein>
    <recommendedName>
        <fullName evidence="3">Mobile element protein</fullName>
    </recommendedName>
</protein>
<sequence>MAKSSNINRQNDVNRSKPNVYLLDNTACRFAGIIKGKMFIVA</sequence>
<organism evidence="1 2">
    <name type="scientific">Lacticaseibacillus rhamnosus LRHMDP3</name>
    <dbReference type="NCBI Taxonomy" id="1203259"/>
    <lineage>
        <taxon>Bacteria</taxon>
        <taxon>Bacillati</taxon>
        <taxon>Bacillota</taxon>
        <taxon>Bacilli</taxon>
        <taxon>Lactobacillales</taxon>
        <taxon>Lactobacillaceae</taxon>
        <taxon>Lacticaseibacillus</taxon>
    </lineage>
</organism>
<dbReference type="EMBL" id="AMQX01000003">
    <property type="protein sequence ID" value="EKS52269.1"/>
    <property type="molecule type" value="Genomic_DNA"/>
</dbReference>
<gene>
    <name evidence="1" type="ORF">LRHMDP3_640</name>
</gene>
<dbReference type="AlphaFoldDB" id="A0AB33XWM6"/>
<evidence type="ECO:0000313" key="2">
    <source>
        <dbReference type="Proteomes" id="UP000009352"/>
    </source>
</evidence>
<evidence type="ECO:0000313" key="1">
    <source>
        <dbReference type="EMBL" id="EKS52269.1"/>
    </source>
</evidence>